<feature type="non-terminal residue" evidence="1">
    <location>
        <position position="1"/>
    </location>
</feature>
<dbReference type="EMBL" id="UINC01121931">
    <property type="protein sequence ID" value="SVC97429.1"/>
    <property type="molecule type" value="Genomic_DNA"/>
</dbReference>
<protein>
    <submittedName>
        <fullName evidence="1">Uncharacterized protein</fullName>
    </submittedName>
</protein>
<name>A0A382RIA2_9ZZZZ</name>
<sequence length="25" mass="2868">RFVYALEIGDVYSAHAKHQTKGYIT</sequence>
<reference evidence="1" key="1">
    <citation type="submission" date="2018-05" db="EMBL/GenBank/DDBJ databases">
        <authorList>
            <person name="Lanie J.A."/>
            <person name="Ng W.-L."/>
            <person name="Kazmierczak K.M."/>
            <person name="Andrzejewski T.M."/>
            <person name="Davidsen T.M."/>
            <person name="Wayne K.J."/>
            <person name="Tettelin H."/>
            <person name="Glass J.I."/>
            <person name="Rusch D."/>
            <person name="Podicherti R."/>
            <person name="Tsui H.-C.T."/>
            <person name="Winkler M.E."/>
        </authorList>
    </citation>
    <scope>NUCLEOTIDE SEQUENCE</scope>
</reference>
<accession>A0A382RIA2</accession>
<dbReference type="AlphaFoldDB" id="A0A382RIA2"/>
<proteinExistence type="predicted"/>
<organism evidence="1">
    <name type="scientific">marine metagenome</name>
    <dbReference type="NCBI Taxonomy" id="408172"/>
    <lineage>
        <taxon>unclassified sequences</taxon>
        <taxon>metagenomes</taxon>
        <taxon>ecological metagenomes</taxon>
    </lineage>
</organism>
<evidence type="ECO:0000313" key="1">
    <source>
        <dbReference type="EMBL" id="SVC97429.1"/>
    </source>
</evidence>
<gene>
    <name evidence="1" type="ORF">METZ01_LOCUS350283</name>
</gene>